<proteinExistence type="inferred from homology"/>
<dbReference type="GO" id="GO:0016779">
    <property type="term" value="F:nucleotidyltransferase activity"/>
    <property type="evidence" value="ECO:0007669"/>
    <property type="project" value="UniProtKB-KW"/>
</dbReference>
<evidence type="ECO:0000256" key="7">
    <source>
        <dbReference type="ARBA" id="ARBA00022842"/>
    </source>
</evidence>
<evidence type="ECO:0000313" key="13">
    <source>
        <dbReference type="Proteomes" id="UP000178517"/>
    </source>
</evidence>
<dbReference type="GO" id="GO:0008033">
    <property type="term" value="P:tRNA processing"/>
    <property type="evidence" value="ECO:0007669"/>
    <property type="project" value="UniProtKB-KW"/>
</dbReference>
<evidence type="ECO:0000256" key="4">
    <source>
        <dbReference type="ARBA" id="ARBA00022695"/>
    </source>
</evidence>
<evidence type="ECO:0000256" key="8">
    <source>
        <dbReference type="RuleBase" id="RU003953"/>
    </source>
</evidence>
<gene>
    <name evidence="12" type="ORF">A3A04_01090</name>
</gene>
<dbReference type="Pfam" id="PF01966">
    <property type="entry name" value="HD"/>
    <property type="match status" value="1"/>
</dbReference>
<dbReference type="EMBL" id="MHJI01000004">
    <property type="protein sequence ID" value="OGY66456.1"/>
    <property type="molecule type" value="Genomic_DNA"/>
</dbReference>
<dbReference type="PANTHER" id="PTHR46173:SF1">
    <property type="entry name" value="CCA TRNA NUCLEOTIDYLTRANSFERASE 1, MITOCHONDRIAL"/>
    <property type="match status" value="1"/>
</dbReference>
<dbReference type="Pfam" id="PF12627">
    <property type="entry name" value="PolyA_pol_RNAbd"/>
    <property type="match status" value="1"/>
</dbReference>
<dbReference type="AlphaFoldDB" id="A0A1G1ZQI7"/>
<dbReference type="PANTHER" id="PTHR46173">
    <property type="entry name" value="CCA TRNA NUCLEOTIDYLTRANSFERASE 1, MITOCHONDRIAL"/>
    <property type="match status" value="1"/>
</dbReference>
<dbReference type="Gene3D" id="3.30.460.10">
    <property type="entry name" value="Beta Polymerase, domain 2"/>
    <property type="match status" value="1"/>
</dbReference>
<keyword evidence="4" id="KW-0548">Nucleotidyltransferase</keyword>
<evidence type="ECO:0000256" key="1">
    <source>
        <dbReference type="ARBA" id="ARBA00001946"/>
    </source>
</evidence>
<comment type="caution">
    <text evidence="12">The sequence shown here is derived from an EMBL/GenBank/DDBJ whole genome shotgun (WGS) entry which is preliminary data.</text>
</comment>
<dbReference type="GO" id="GO:0000049">
    <property type="term" value="F:tRNA binding"/>
    <property type="evidence" value="ECO:0007669"/>
    <property type="project" value="TreeGrafter"/>
</dbReference>
<protein>
    <recommendedName>
        <fullName evidence="14">HD domain-containing protein</fullName>
    </recommendedName>
</protein>
<dbReference type="NCBIfam" id="TIGR00277">
    <property type="entry name" value="HDIG"/>
    <property type="match status" value="1"/>
</dbReference>
<accession>A0A1G1ZQI7</accession>
<dbReference type="SUPFAM" id="SSF81891">
    <property type="entry name" value="Poly A polymerase C-terminal region-like"/>
    <property type="match status" value="1"/>
</dbReference>
<keyword evidence="6" id="KW-0547">Nucleotide-binding</keyword>
<evidence type="ECO:0008006" key="14">
    <source>
        <dbReference type="Google" id="ProtNLM"/>
    </source>
</evidence>
<dbReference type="Pfam" id="PF01743">
    <property type="entry name" value="PolyA_pol"/>
    <property type="match status" value="1"/>
</dbReference>
<evidence type="ECO:0000256" key="3">
    <source>
        <dbReference type="ARBA" id="ARBA00022694"/>
    </source>
</evidence>
<evidence type="ECO:0000259" key="11">
    <source>
        <dbReference type="Pfam" id="PF12627"/>
    </source>
</evidence>
<dbReference type="STRING" id="1798406.A3A04_01090"/>
<dbReference type="CDD" id="cd05398">
    <property type="entry name" value="NT_ClassII-CCAase"/>
    <property type="match status" value="1"/>
</dbReference>
<keyword evidence="3" id="KW-0819">tRNA processing</keyword>
<evidence type="ECO:0000259" key="9">
    <source>
        <dbReference type="Pfam" id="PF01743"/>
    </source>
</evidence>
<dbReference type="InterPro" id="IPR032828">
    <property type="entry name" value="PolyA_RNA-bd"/>
</dbReference>
<evidence type="ECO:0000313" key="12">
    <source>
        <dbReference type="EMBL" id="OGY66456.1"/>
    </source>
</evidence>
<evidence type="ECO:0000259" key="10">
    <source>
        <dbReference type="Pfam" id="PF01966"/>
    </source>
</evidence>
<sequence>MKVPKEVQSIAEKLLGHGFKAYLVGGCLRDLLLKEAPNDWDIATDARPEKIQEIFPESVYENQFGTVGVKTENEDQSLRIIQVTTFRVEGSYSDARHPSDVRFIGRIEEDLSRRDFTVNAMAFDLGEDAEIIDPFFGARDLGEKMIRAVGNPEERFKEDALRLMRAVRLATQLGFFIEKETMSAIRTHASLLSKIAEERIRDEFTKLIMTSRAHQGINLMQELGLLKYILPELCEGVGVSQNKHHIYTVFEHNVRALEYTVSKNYSLHVRMASLLHDVGKPKTKRGEGNDSTFYGHEIVGARQAFKALDRLRFPRGFVDQVSHLVRYHLFYYNVDEVTPAGVRRFLARVGPENVDDLIKVREADRIGSGVPKAVPYKLRHLLFMIEKVKRDPVSPKMLAVRGEDVMSALRIETSPRVGYILSILLEEVIENPSYNTKETLMRRIEELGKEKEEELKVRALKAKETKEEFEGGMEEEIKKKYWVK</sequence>
<dbReference type="GO" id="GO:0046872">
    <property type="term" value="F:metal ion binding"/>
    <property type="evidence" value="ECO:0007669"/>
    <property type="project" value="UniProtKB-KW"/>
</dbReference>
<dbReference type="Gene3D" id="1.10.3090.10">
    <property type="entry name" value="cca-adding enzyme, domain 2"/>
    <property type="match status" value="1"/>
</dbReference>
<feature type="domain" description="HD" evidence="10">
    <location>
        <begin position="249"/>
        <end position="365"/>
    </location>
</feature>
<comment type="similarity">
    <text evidence="8">Belongs to the tRNA nucleotidyltransferase/poly(A) polymerase family.</text>
</comment>
<reference evidence="12 13" key="1">
    <citation type="journal article" date="2016" name="Nat. Commun.">
        <title>Thousands of microbial genomes shed light on interconnected biogeochemical processes in an aquifer system.</title>
        <authorList>
            <person name="Anantharaman K."/>
            <person name="Brown C.T."/>
            <person name="Hug L.A."/>
            <person name="Sharon I."/>
            <person name="Castelle C.J."/>
            <person name="Probst A.J."/>
            <person name="Thomas B.C."/>
            <person name="Singh A."/>
            <person name="Wilkins M.J."/>
            <person name="Karaoz U."/>
            <person name="Brodie E.L."/>
            <person name="Williams K.H."/>
            <person name="Hubbard S.S."/>
            <person name="Banfield J.F."/>
        </authorList>
    </citation>
    <scope>NUCLEOTIDE SEQUENCE [LARGE SCALE GENOMIC DNA]</scope>
</reference>
<dbReference type="InterPro" id="IPR043519">
    <property type="entry name" value="NT_sf"/>
</dbReference>
<evidence type="ECO:0000256" key="2">
    <source>
        <dbReference type="ARBA" id="ARBA00022679"/>
    </source>
</evidence>
<dbReference type="InterPro" id="IPR006675">
    <property type="entry name" value="HDIG_dom"/>
</dbReference>
<dbReference type="GO" id="GO:0000166">
    <property type="term" value="F:nucleotide binding"/>
    <property type="evidence" value="ECO:0007669"/>
    <property type="project" value="UniProtKB-KW"/>
</dbReference>
<dbReference type="InterPro" id="IPR006674">
    <property type="entry name" value="HD_domain"/>
</dbReference>
<dbReference type="Proteomes" id="UP000178517">
    <property type="component" value="Unassembled WGS sequence"/>
</dbReference>
<dbReference type="Gene3D" id="1.10.246.80">
    <property type="match status" value="1"/>
</dbReference>
<dbReference type="SUPFAM" id="SSF81301">
    <property type="entry name" value="Nucleotidyltransferase"/>
    <property type="match status" value="1"/>
</dbReference>
<dbReference type="CDD" id="cd00077">
    <property type="entry name" value="HDc"/>
    <property type="match status" value="1"/>
</dbReference>
<comment type="cofactor">
    <cofactor evidence="1">
        <name>Mg(2+)</name>
        <dbReference type="ChEBI" id="CHEBI:18420"/>
    </cofactor>
</comment>
<feature type="domain" description="tRNA nucleotidyltransferase/poly(A) polymerase RNA and SrmB- binding" evidence="11">
    <location>
        <begin position="174"/>
        <end position="234"/>
    </location>
</feature>
<dbReference type="InterPro" id="IPR002646">
    <property type="entry name" value="PolA_pol_head_dom"/>
</dbReference>
<evidence type="ECO:0000256" key="5">
    <source>
        <dbReference type="ARBA" id="ARBA00022723"/>
    </source>
</evidence>
<evidence type="ECO:0000256" key="6">
    <source>
        <dbReference type="ARBA" id="ARBA00022741"/>
    </source>
</evidence>
<feature type="domain" description="Poly A polymerase head" evidence="9">
    <location>
        <begin position="21"/>
        <end position="147"/>
    </location>
</feature>
<keyword evidence="8" id="KW-0694">RNA-binding</keyword>
<dbReference type="InterPro" id="IPR050264">
    <property type="entry name" value="Bact_CCA-adding_enz_type3_sf"/>
</dbReference>
<keyword evidence="7" id="KW-0460">Magnesium</keyword>
<keyword evidence="2 8" id="KW-0808">Transferase</keyword>
<keyword evidence="5" id="KW-0479">Metal-binding</keyword>
<name>A0A1G1ZQI7_9BACT</name>
<organism evidence="12 13">
    <name type="scientific">Candidatus Harrisonbacteria bacterium RIFCSPLOWO2_01_FULL_40_28</name>
    <dbReference type="NCBI Taxonomy" id="1798406"/>
    <lineage>
        <taxon>Bacteria</taxon>
        <taxon>Candidatus Harrisoniibacteriota</taxon>
    </lineage>
</organism>
<dbReference type="InterPro" id="IPR003607">
    <property type="entry name" value="HD/PDEase_dom"/>
</dbReference>